<keyword evidence="10" id="KW-0812">Transmembrane</keyword>
<dbReference type="GO" id="GO:0061630">
    <property type="term" value="F:ubiquitin protein ligase activity"/>
    <property type="evidence" value="ECO:0007669"/>
    <property type="project" value="UniProtKB-EC"/>
</dbReference>
<dbReference type="SMART" id="SM00184">
    <property type="entry name" value="RING"/>
    <property type="match status" value="1"/>
</dbReference>
<organism evidence="12 13">
    <name type="scientific">Dendrobium chrysotoxum</name>
    <name type="common">Orchid</name>
    <dbReference type="NCBI Taxonomy" id="161865"/>
    <lineage>
        <taxon>Eukaryota</taxon>
        <taxon>Viridiplantae</taxon>
        <taxon>Streptophyta</taxon>
        <taxon>Embryophyta</taxon>
        <taxon>Tracheophyta</taxon>
        <taxon>Spermatophyta</taxon>
        <taxon>Magnoliopsida</taxon>
        <taxon>Liliopsida</taxon>
        <taxon>Asparagales</taxon>
        <taxon>Orchidaceae</taxon>
        <taxon>Epidendroideae</taxon>
        <taxon>Malaxideae</taxon>
        <taxon>Dendrobiinae</taxon>
        <taxon>Dendrobium</taxon>
    </lineage>
</organism>
<dbReference type="PANTHER" id="PTHR15710">
    <property type="entry name" value="E3 UBIQUITIN-PROTEIN LIGASE PRAJA"/>
    <property type="match status" value="1"/>
</dbReference>
<name>A0AAV7GFC7_DENCH</name>
<dbReference type="EMBL" id="JAGFBR010000015">
    <property type="protein sequence ID" value="KAH0454098.1"/>
    <property type="molecule type" value="Genomic_DNA"/>
</dbReference>
<evidence type="ECO:0000256" key="7">
    <source>
        <dbReference type="ARBA" id="ARBA00022833"/>
    </source>
</evidence>
<evidence type="ECO:0000256" key="2">
    <source>
        <dbReference type="ARBA" id="ARBA00012483"/>
    </source>
</evidence>
<feature type="region of interest" description="Disordered" evidence="9">
    <location>
        <begin position="421"/>
        <end position="457"/>
    </location>
</feature>
<keyword evidence="13" id="KW-1185">Reference proteome</keyword>
<dbReference type="FunFam" id="3.30.40.10:FF:000022">
    <property type="entry name" value="E3 ubiquitin-protein ligase RING1-like"/>
    <property type="match status" value="1"/>
</dbReference>
<feature type="domain" description="RING-type" evidence="11">
    <location>
        <begin position="345"/>
        <end position="386"/>
    </location>
</feature>
<evidence type="ECO:0000256" key="5">
    <source>
        <dbReference type="ARBA" id="ARBA00022771"/>
    </source>
</evidence>
<evidence type="ECO:0000256" key="10">
    <source>
        <dbReference type="SAM" id="Phobius"/>
    </source>
</evidence>
<dbReference type="Proteomes" id="UP000775213">
    <property type="component" value="Unassembled WGS sequence"/>
</dbReference>
<evidence type="ECO:0000256" key="1">
    <source>
        <dbReference type="ARBA" id="ARBA00000900"/>
    </source>
</evidence>
<protein>
    <recommendedName>
        <fullName evidence="2">RING-type E3 ubiquitin transferase</fullName>
        <ecNumber evidence="2">2.3.2.27</ecNumber>
    </recommendedName>
</protein>
<evidence type="ECO:0000256" key="4">
    <source>
        <dbReference type="ARBA" id="ARBA00022723"/>
    </source>
</evidence>
<keyword evidence="3" id="KW-0808">Transferase</keyword>
<accession>A0AAV7GFC7</accession>
<proteinExistence type="predicted"/>
<dbReference type="Gene3D" id="3.30.40.10">
    <property type="entry name" value="Zinc/RING finger domain, C3HC4 (zinc finger)"/>
    <property type="match status" value="1"/>
</dbReference>
<keyword evidence="5 8" id="KW-0863">Zinc-finger</keyword>
<dbReference type="InterPro" id="IPR011016">
    <property type="entry name" value="Znf_RING-CH"/>
</dbReference>
<dbReference type="GO" id="GO:0008270">
    <property type="term" value="F:zinc ion binding"/>
    <property type="evidence" value="ECO:0007669"/>
    <property type="project" value="UniProtKB-KW"/>
</dbReference>
<feature type="compositionally biased region" description="Acidic residues" evidence="9">
    <location>
        <begin position="421"/>
        <end position="431"/>
    </location>
</feature>
<dbReference type="PROSITE" id="PS50089">
    <property type="entry name" value="ZF_RING_2"/>
    <property type="match status" value="1"/>
</dbReference>
<feature type="transmembrane region" description="Helical" evidence="10">
    <location>
        <begin position="463"/>
        <end position="483"/>
    </location>
</feature>
<dbReference type="InterPro" id="IPR001841">
    <property type="entry name" value="Znf_RING"/>
</dbReference>
<dbReference type="GO" id="GO:0005737">
    <property type="term" value="C:cytoplasm"/>
    <property type="evidence" value="ECO:0007669"/>
    <property type="project" value="TreeGrafter"/>
</dbReference>
<comment type="caution">
    <text evidence="12">The sequence shown here is derived from an EMBL/GenBank/DDBJ whole genome shotgun (WGS) entry which is preliminary data.</text>
</comment>
<dbReference type="SUPFAM" id="SSF57850">
    <property type="entry name" value="RING/U-box"/>
    <property type="match status" value="1"/>
</dbReference>
<evidence type="ECO:0000259" key="11">
    <source>
        <dbReference type="PROSITE" id="PS50089"/>
    </source>
</evidence>
<keyword evidence="6" id="KW-0833">Ubl conjugation pathway</keyword>
<dbReference type="AlphaFoldDB" id="A0AAV7GFC7"/>
<sequence length="528" mass="59498">MDAESRELPHGYSISLQDLQENRDAVYQEELLEMQCIVCRRNFIPWVEVYEGLDPSGLCRECKSLAVDDIETGLTARNPWGRQRRRTSRYGSSESVESVFSQQFSQMIGLARPNRDLQLDDDTTVAIHQRPSYTYRNWLRRVRRVNSDTDNDSIEHMDSLFGESDSHISFGGYGGDSDASVDGHSIIDREILSPLDNESRMHTDTDIDPMHAGLDQWTSDDQGEDGAWEEVSVVEASMQLLEPHGRIQDTNSPNGSATSPQNGAWIRWRLRPVDLFTDTDEIDISPFTGNSGDYMDAQGFEELLEQLAEADSSRRGAPPAATSSVHSLPCVIISKDHEKNGTVVCAVCKDPLSINAEARQLPCLHLYHPSCILPWLRTRNSCPICRYELPTDDPEYEEGKHSNVRAVINEMRHQEPVDEIYSDESSDIGDEANEHDQHTENQPDMDGNDDVEGSSNNGGNGQWFLLAAAPIVTIVGFAIATWIRNSMPMGRIHCGVRDHDMQQSHSSPGRMIRANRNRRWWSFFSGQD</sequence>
<keyword evidence="10" id="KW-0472">Membrane</keyword>
<dbReference type="SMART" id="SM00744">
    <property type="entry name" value="RINGv"/>
    <property type="match status" value="1"/>
</dbReference>
<keyword evidence="4" id="KW-0479">Metal-binding</keyword>
<evidence type="ECO:0000313" key="13">
    <source>
        <dbReference type="Proteomes" id="UP000775213"/>
    </source>
</evidence>
<feature type="compositionally biased region" description="Basic and acidic residues" evidence="9">
    <location>
        <begin position="432"/>
        <end position="441"/>
    </location>
</feature>
<evidence type="ECO:0000256" key="9">
    <source>
        <dbReference type="SAM" id="MobiDB-lite"/>
    </source>
</evidence>
<keyword evidence="7" id="KW-0862">Zinc</keyword>
<evidence type="ECO:0000256" key="6">
    <source>
        <dbReference type="ARBA" id="ARBA00022786"/>
    </source>
</evidence>
<comment type="catalytic activity">
    <reaction evidence="1">
        <text>S-ubiquitinyl-[E2 ubiquitin-conjugating enzyme]-L-cysteine + [acceptor protein]-L-lysine = [E2 ubiquitin-conjugating enzyme]-L-cysteine + N(6)-ubiquitinyl-[acceptor protein]-L-lysine.</text>
        <dbReference type="EC" id="2.3.2.27"/>
    </reaction>
</comment>
<dbReference type="PANTHER" id="PTHR15710:SF242">
    <property type="entry name" value="OS06G0633500 PROTEIN"/>
    <property type="match status" value="1"/>
</dbReference>
<keyword evidence="10" id="KW-1133">Transmembrane helix</keyword>
<evidence type="ECO:0000313" key="12">
    <source>
        <dbReference type="EMBL" id="KAH0454098.1"/>
    </source>
</evidence>
<reference evidence="12 13" key="1">
    <citation type="journal article" date="2021" name="Hortic Res">
        <title>Chromosome-scale assembly of the Dendrobium chrysotoxum genome enhances the understanding of orchid evolution.</title>
        <authorList>
            <person name="Zhang Y."/>
            <person name="Zhang G.Q."/>
            <person name="Zhang D."/>
            <person name="Liu X.D."/>
            <person name="Xu X.Y."/>
            <person name="Sun W.H."/>
            <person name="Yu X."/>
            <person name="Zhu X."/>
            <person name="Wang Z.W."/>
            <person name="Zhao X."/>
            <person name="Zhong W.Y."/>
            <person name="Chen H."/>
            <person name="Yin W.L."/>
            <person name="Huang T."/>
            <person name="Niu S.C."/>
            <person name="Liu Z.J."/>
        </authorList>
    </citation>
    <scope>NUCLEOTIDE SEQUENCE [LARGE SCALE GENOMIC DNA]</scope>
    <source>
        <strain evidence="12">Lindl</strain>
    </source>
</reference>
<evidence type="ECO:0000256" key="3">
    <source>
        <dbReference type="ARBA" id="ARBA00022679"/>
    </source>
</evidence>
<dbReference type="InterPro" id="IPR013083">
    <property type="entry name" value="Znf_RING/FYVE/PHD"/>
</dbReference>
<dbReference type="Pfam" id="PF13639">
    <property type="entry name" value="zf-RING_2"/>
    <property type="match status" value="1"/>
</dbReference>
<gene>
    <name evidence="12" type="ORF">IEQ34_016022</name>
</gene>
<dbReference type="GO" id="GO:0016567">
    <property type="term" value="P:protein ubiquitination"/>
    <property type="evidence" value="ECO:0007669"/>
    <property type="project" value="TreeGrafter"/>
</dbReference>
<dbReference type="EC" id="2.3.2.27" evidence="2"/>
<evidence type="ECO:0000256" key="8">
    <source>
        <dbReference type="PROSITE-ProRule" id="PRU00175"/>
    </source>
</evidence>